<protein>
    <recommendedName>
        <fullName evidence="4">Large ribosomal subunit protein eL13</fullName>
    </recommendedName>
    <alternativeName>
        <fullName evidence="5">60S ribosomal protein L13</fullName>
    </alternativeName>
</protein>
<reference evidence="6" key="1">
    <citation type="submission" date="2021-06" db="EMBL/GenBank/DDBJ databases">
        <authorList>
            <consortium name="Wellcome Sanger Institute Data Sharing"/>
        </authorList>
    </citation>
    <scope>NUCLEOTIDE SEQUENCE [LARGE SCALE GENOMIC DNA]</scope>
</reference>
<evidence type="ECO:0000256" key="3">
    <source>
        <dbReference type="ARBA" id="ARBA00023274"/>
    </source>
</evidence>
<evidence type="ECO:0000256" key="4">
    <source>
        <dbReference type="ARBA" id="ARBA00035216"/>
    </source>
</evidence>
<proteinExistence type="inferred from homology"/>
<evidence type="ECO:0000313" key="6">
    <source>
        <dbReference type="Ensembl" id="ENSECRP00000004251.1"/>
    </source>
</evidence>
<dbReference type="Proteomes" id="UP000694620">
    <property type="component" value="Chromosome 5"/>
</dbReference>
<dbReference type="GO" id="GO:0003735">
    <property type="term" value="F:structural constituent of ribosome"/>
    <property type="evidence" value="ECO:0007669"/>
    <property type="project" value="InterPro"/>
</dbReference>
<dbReference type="GeneTree" id="ENSGT00390000007818"/>
<sequence length="159" mass="18189">HNTSLKWHDFGTTLAHYWQRRVCNWFNQPVRKICRQKACKAKACCIALHPVAGPLRHIDRCPTISKSTELLQANVQRLKEYCSKLIVFPRKASAPKNGDSSPEELKMPIQLIGTLRVITEYEKKFKAFTSLHMTHGNARLFGIRVKRANKAAEAGMQDF</sequence>
<accession>A0A8C4RL57</accession>
<dbReference type="GO" id="GO:0022625">
    <property type="term" value="C:cytosolic large ribosomal subunit"/>
    <property type="evidence" value="ECO:0007669"/>
    <property type="project" value="TreeGrafter"/>
</dbReference>
<dbReference type="Ensembl" id="ENSECRT00000004318.1">
    <property type="protein sequence ID" value="ENSECRP00000004251.1"/>
    <property type="gene ID" value="ENSECRG00000002892.1"/>
</dbReference>
<dbReference type="AlphaFoldDB" id="A0A8C4RL57"/>
<reference evidence="6" key="2">
    <citation type="submission" date="2025-08" db="UniProtKB">
        <authorList>
            <consortium name="Ensembl"/>
        </authorList>
    </citation>
    <scope>IDENTIFICATION</scope>
</reference>
<dbReference type="PANTHER" id="PTHR11722:SF0">
    <property type="entry name" value="LARGE RIBOSOMAL SUBUNIT PROTEIN EL13"/>
    <property type="match status" value="1"/>
</dbReference>
<keyword evidence="2" id="KW-0689">Ribosomal protein</keyword>
<name>A0A8C4RL57_ERPCA</name>
<evidence type="ECO:0000256" key="5">
    <source>
        <dbReference type="ARBA" id="ARBA00035321"/>
    </source>
</evidence>
<dbReference type="PANTHER" id="PTHR11722">
    <property type="entry name" value="60S RIBOSOMAL PROTEIN L13"/>
    <property type="match status" value="1"/>
</dbReference>
<comment type="similarity">
    <text evidence="1">Belongs to the eukaryotic ribosomal protein eL13 family.</text>
</comment>
<keyword evidence="3" id="KW-0687">Ribonucleoprotein</keyword>
<reference evidence="6" key="3">
    <citation type="submission" date="2025-09" db="UniProtKB">
        <authorList>
            <consortium name="Ensembl"/>
        </authorList>
    </citation>
    <scope>IDENTIFICATION</scope>
</reference>
<organism evidence="6 7">
    <name type="scientific">Erpetoichthys calabaricus</name>
    <name type="common">Rope fish</name>
    <name type="synonym">Calamoichthys calabaricus</name>
    <dbReference type="NCBI Taxonomy" id="27687"/>
    <lineage>
        <taxon>Eukaryota</taxon>
        <taxon>Metazoa</taxon>
        <taxon>Chordata</taxon>
        <taxon>Craniata</taxon>
        <taxon>Vertebrata</taxon>
        <taxon>Euteleostomi</taxon>
        <taxon>Actinopterygii</taxon>
        <taxon>Polypteriformes</taxon>
        <taxon>Polypteridae</taxon>
        <taxon>Erpetoichthys</taxon>
    </lineage>
</organism>
<dbReference type="GO" id="GO:0003723">
    <property type="term" value="F:RNA binding"/>
    <property type="evidence" value="ECO:0007669"/>
    <property type="project" value="TreeGrafter"/>
</dbReference>
<keyword evidence="7" id="KW-1185">Reference proteome</keyword>
<evidence type="ECO:0000256" key="2">
    <source>
        <dbReference type="ARBA" id="ARBA00022980"/>
    </source>
</evidence>
<evidence type="ECO:0000313" key="7">
    <source>
        <dbReference type="Proteomes" id="UP000694620"/>
    </source>
</evidence>
<dbReference type="FunFam" id="1.20.5.110:FF:000003">
    <property type="entry name" value="60S ribosomal protein L13"/>
    <property type="match status" value="1"/>
</dbReference>
<dbReference type="InterPro" id="IPR001380">
    <property type="entry name" value="Ribosomal_eL13"/>
</dbReference>
<dbReference type="Gene3D" id="1.20.5.110">
    <property type="match status" value="1"/>
</dbReference>
<dbReference type="Pfam" id="PF01294">
    <property type="entry name" value="Ribosomal_L13e"/>
    <property type="match status" value="2"/>
</dbReference>
<evidence type="ECO:0000256" key="1">
    <source>
        <dbReference type="ARBA" id="ARBA00005640"/>
    </source>
</evidence>
<dbReference type="GO" id="GO:0006412">
    <property type="term" value="P:translation"/>
    <property type="evidence" value="ECO:0007669"/>
    <property type="project" value="InterPro"/>
</dbReference>